<dbReference type="InterPro" id="IPR020843">
    <property type="entry name" value="ER"/>
</dbReference>
<dbReference type="GO" id="GO:0016491">
    <property type="term" value="F:oxidoreductase activity"/>
    <property type="evidence" value="ECO:0007669"/>
    <property type="project" value="UniProtKB-KW"/>
</dbReference>
<dbReference type="InterPro" id="IPR002364">
    <property type="entry name" value="Quin_OxRdtase/zeta-crystal_CS"/>
</dbReference>
<evidence type="ECO:0000256" key="3">
    <source>
        <dbReference type="ARBA" id="ARBA00011881"/>
    </source>
</evidence>
<name>C8P9D0_9LACO</name>
<dbReference type="Proteomes" id="UP000003675">
    <property type="component" value="Unassembled WGS sequence"/>
</dbReference>
<dbReference type="PANTHER" id="PTHR44154">
    <property type="entry name" value="QUINONE OXIDOREDUCTASE"/>
    <property type="match status" value="1"/>
</dbReference>
<keyword evidence="8" id="KW-0862">Zinc</keyword>
<dbReference type="InterPro" id="IPR036291">
    <property type="entry name" value="NAD(P)-bd_dom_sf"/>
</dbReference>
<dbReference type="Proteomes" id="UP000051883">
    <property type="component" value="Unassembled WGS sequence"/>
</dbReference>
<keyword evidence="6" id="KW-0694">RNA-binding</keyword>
<dbReference type="HOGENOM" id="CLU_026673_3_0_9"/>
<evidence type="ECO:0000313" key="11">
    <source>
        <dbReference type="EMBL" id="KRK55853.1"/>
    </source>
</evidence>
<dbReference type="PANTHER" id="PTHR44154:SF1">
    <property type="entry name" value="QUINONE OXIDOREDUCTASE"/>
    <property type="match status" value="1"/>
</dbReference>
<feature type="domain" description="Enoyl reductase (ER)" evidence="9">
    <location>
        <begin position="13"/>
        <end position="335"/>
    </location>
</feature>
<sequence length="339" mass="37372">MKAIGFTEHLPINNPRSLFEFQTPLPEPRPHDLLVKVTAVAVNPVDTYVRKGGRGKLKSPKIIGYDACGTVTKVGTAVSLFHPGDRVFYAGSILRPGSNSEYQLVDERIVGHAPHTLSDAQAAAMPLTSLTAYEALFEQLGIDRRPQKNAGKTILIINGAGGVGSVATQLARLAGLTVIATASRPAGVKWTKEHGAHFVVNHHQDLVKQVHARGYQYVDYVLGLSSIDDHWQEMCQLIKPNGAISSITENRRPINLRLLTKKRAHFAWEWMYTKSYYSTPDMVTQHQILDRVAQLLDERVLTCTLSKELIPLNAANLRKAHQLVEGGHMIGKVAIAGWE</sequence>
<evidence type="ECO:0000313" key="12">
    <source>
        <dbReference type="Proteomes" id="UP000003675"/>
    </source>
</evidence>
<protein>
    <recommendedName>
        <fullName evidence="8">Zinc-type alcohol dehydrogenase-like protein</fullName>
    </recommendedName>
</protein>
<evidence type="ECO:0000256" key="1">
    <source>
        <dbReference type="ARBA" id="ARBA00004496"/>
    </source>
</evidence>
<evidence type="ECO:0000256" key="6">
    <source>
        <dbReference type="ARBA" id="ARBA00022884"/>
    </source>
</evidence>
<comment type="subcellular location">
    <subcellularLocation>
        <location evidence="1">Cytoplasm</location>
    </subcellularLocation>
</comment>
<dbReference type="OrthoDB" id="9792162at2"/>
<dbReference type="SUPFAM" id="SSF50129">
    <property type="entry name" value="GroES-like"/>
    <property type="match status" value="1"/>
</dbReference>
<evidence type="ECO:0000256" key="8">
    <source>
        <dbReference type="RuleBase" id="RU364000"/>
    </source>
</evidence>
<keyword evidence="5" id="KW-0521">NADP</keyword>
<dbReference type="EMBL" id="AZDK01000038">
    <property type="protein sequence ID" value="KRK55853.1"/>
    <property type="molecule type" value="Genomic_DNA"/>
</dbReference>
<comment type="subunit">
    <text evidence="3">Homotetramer.</text>
</comment>
<dbReference type="Pfam" id="PF08240">
    <property type="entry name" value="ADH_N"/>
    <property type="match status" value="1"/>
</dbReference>
<dbReference type="InterPro" id="IPR051603">
    <property type="entry name" value="Zinc-ADH_QOR/CCCR"/>
</dbReference>
<dbReference type="CDD" id="cd08252">
    <property type="entry name" value="AL_MDR"/>
    <property type="match status" value="1"/>
</dbReference>
<dbReference type="GO" id="GO:0005737">
    <property type="term" value="C:cytoplasm"/>
    <property type="evidence" value="ECO:0007669"/>
    <property type="project" value="UniProtKB-SubCell"/>
</dbReference>
<evidence type="ECO:0000256" key="7">
    <source>
        <dbReference type="ARBA" id="ARBA00022990"/>
    </source>
</evidence>
<dbReference type="SMART" id="SM00829">
    <property type="entry name" value="PKS_ER"/>
    <property type="match status" value="1"/>
</dbReference>
<proteinExistence type="inferred from homology"/>
<organism evidence="10 12">
    <name type="scientific">Limosilactobacillus antri DSM 16041</name>
    <dbReference type="NCBI Taxonomy" id="525309"/>
    <lineage>
        <taxon>Bacteria</taxon>
        <taxon>Bacillati</taxon>
        <taxon>Bacillota</taxon>
        <taxon>Bacilli</taxon>
        <taxon>Lactobacillales</taxon>
        <taxon>Lactobacillaceae</taxon>
        <taxon>Limosilactobacillus</taxon>
    </lineage>
</organism>
<keyword evidence="4" id="KW-0963">Cytoplasm</keyword>
<reference evidence="10 12" key="1">
    <citation type="submission" date="2009-09" db="EMBL/GenBank/DDBJ databases">
        <authorList>
            <person name="Qin X."/>
            <person name="Bachman B."/>
            <person name="Battles P."/>
            <person name="Bell A."/>
            <person name="Bess C."/>
            <person name="Bickham C."/>
            <person name="Chaboub L."/>
            <person name="Chen D."/>
            <person name="Coyle M."/>
            <person name="Deiros D.R."/>
            <person name="Dinh H."/>
            <person name="Forbes L."/>
            <person name="Fowler G."/>
            <person name="Francisco L."/>
            <person name="Fu Q."/>
            <person name="Gubbala S."/>
            <person name="Hale W."/>
            <person name="Han Y."/>
            <person name="Hemphill L."/>
            <person name="Highlander S.K."/>
            <person name="Hirani K."/>
            <person name="Hogues M."/>
            <person name="Jackson L."/>
            <person name="Jakkamsetti A."/>
            <person name="Javaid M."/>
            <person name="Jiang H."/>
            <person name="Korchina V."/>
            <person name="Kovar C."/>
            <person name="Lara F."/>
            <person name="Lee S."/>
            <person name="Mata R."/>
            <person name="Mathew T."/>
            <person name="Moen C."/>
            <person name="Morales K."/>
            <person name="Munidasa M."/>
            <person name="Nazareth L."/>
            <person name="Ngo R."/>
            <person name="Nguyen L."/>
            <person name="Okwuonu G."/>
            <person name="Ongeri F."/>
            <person name="Patil S."/>
            <person name="Petrosino J."/>
            <person name="Pham C."/>
            <person name="Pham P."/>
            <person name="Pu L.-L."/>
            <person name="Puazo M."/>
            <person name="Raj R."/>
            <person name="Reid J."/>
            <person name="Rouhana J."/>
            <person name="Saada N."/>
            <person name="Shang Y."/>
            <person name="Simmons D."/>
            <person name="Thornton R."/>
            <person name="Warren J."/>
            <person name="Weissenberger G."/>
            <person name="Zhang J."/>
            <person name="Zhang L."/>
            <person name="Zhou C."/>
            <person name="Zhu D."/>
            <person name="Muzny D."/>
            <person name="Worley K."/>
            <person name="Gibbs R."/>
        </authorList>
    </citation>
    <scope>NUCLEOTIDE SEQUENCE [LARGE SCALE GENOMIC DNA]</scope>
    <source>
        <strain evidence="10 12">DSM 16041</strain>
    </source>
</reference>
<dbReference type="InterPro" id="IPR013149">
    <property type="entry name" value="ADH-like_C"/>
</dbReference>
<dbReference type="NCBIfam" id="TIGR02817">
    <property type="entry name" value="adh_fam_1"/>
    <property type="match status" value="1"/>
</dbReference>
<dbReference type="GO" id="GO:0003723">
    <property type="term" value="F:RNA binding"/>
    <property type="evidence" value="ECO:0007669"/>
    <property type="project" value="UniProtKB-KW"/>
</dbReference>
<evidence type="ECO:0000256" key="2">
    <source>
        <dbReference type="ARBA" id="ARBA00010371"/>
    </source>
</evidence>
<dbReference type="InterPro" id="IPR011032">
    <property type="entry name" value="GroES-like_sf"/>
</dbReference>
<dbReference type="GO" id="GO:0008270">
    <property type="term" value="F:zinc ion binding"/>
    <property type="evidence" value="ECO:0007669"/>
    <property type="project" value="InterPro"/>
</dbReference>
<keyword evidence="13" id="KW-1185">Reference proteome</keyword>
<dbReference type="STRING" id="525309.HMPREF0494_1924"/>
<dbReference type="PROSITE" id="PS01162">
    <property type="entry name" value="QOR_ZETA_CRYSTAL"/>
    <property type="match status" value="1"/>
</dbReference>
<evidence type="ECO:0000256" key="5">
    <source>
        <dbReference type="ARBA" id="ARBA00022857"/>
    </source>
</evidence>
<dbReference type="AlphaFoldDB" id="C8P9D0"/>
<dbReference type="Gene3D" id="3.90.180.10">
    <property type="entry name" value="Medium-chain alcohol dehydrogenases, catalytic domain"/>
    <property type="match status" value="1"/>
</dbReference>
<evidence type="ECO:0000313" key="10">
    <source>
        <dbReference type="EMBL" id="EEW52897.1"/>
    </source>
</evidence>
<accession>C8P9D0</accession>
<evidence type="ECO:0000313" key="13">
    <source>
        <dbReference type="Proteomes" id="UP000051883"/>
    </source>
</evidence>
<gene>
    <name evidence="10" type="primary">qor</name>
    <name evidence="11" type="ORF">FC31_GL001416</name>
    <name evidence="10" type="ORF">HMPREF0494_1924</name>
</gene>
<comment type="similarity">
    <text evidence="2 8">Belongs to the zinc-containing alcohol dehydrogenase family. Quinone oxidoreductase subfamily.</text>
</comment>
<evidence type="ECO:0000259" key="9">
    <source>
        <dbReference type="SMART" id="SM00829"/>
    </source>
</evidence>
<keyword evidence="8" id="KW-0479">Metal-binding</keyword>
<keyword evidence="8 10" id="KW-0560">Oxidoreductase</keyword>
<dbReference type="eggNOG" id="COG0604">
    <property type="taxonomic scope" value="Bacteria"/>
</dbReference>
<dbReference type="InterPro" id="IPR013154">
    <property type="entry name" value="ADH-like_N"/>
</dbReference>
<reference evidence="11 13" key="2">
    <citation type="journal article" date="2015" name="Genome Announc.">
        <title>Expanding the biotechnology potential of lactobacilli through comparative genomics of 213 strains and associated genera.</title>
        <authorList>
            <person name="Sun Z."/>
            <person name="Harris H.M."/>
            <person name="McCann A."/>
            <person name="Guo C."/>
            <person name="Argimon S."/>
            <person name="Zhang W."/>
            <person name="Yang X."/>
            <person name="Jeffery I.B."/>
            <person name="Cooney J.C."/>
            <person name="Kagawa T.F."/>
            <person name="Liu W."/>
            <person name="Song Y."/>
            <person name="Salvetti E."/>
            <person name="Wrobel A."/>
            <person name="Rasinkangas P."/>
            <person name="Parkhill J."/>
            <person name="Rea M.C."/>
            <person name="O'Sullivan O."/>
            <person name="Ritari J."/>
            <person name="Douillard F.P."/>
            <person name="Paul Ross R."/>
            <person name="Yang R."/>
            <person name="Briner A.E."/>
            <person name="Felis G.E."/>
            <person name="de Vos W.M."/>
            <person name="Barrangou R."/>
            <person name="Klaenhammer T.R."/>
            <person name="Caufield P.W."/>
            <person name="Cui Y."/>
            <person name="Zhang H."/>
            <person name="O'Toole P.W."/>
        </authorList>
    </citation>
    <scope>NUCLEOTIDE SEQUENCE [LARGE SCALE GENOMIC DNA]</scope>
    <source>
        <strain evidence="11 13">DSM 16041</strain>
    </source>
</reference>
<comment type="caution">
    <text evidence="10">The sequence shown here is derived from an EMBL/GenBank/DDBJ whole genome shotgun (WGS) entry which is preliminary data.</text>
</comment>
<evidence type="ECO:0000256" key="4">
    <source>
        <dbReference type="ARBA" id="ARBA00022490"/>
    </source>
</evidence>
<dbReference type="RefSeq" id="WP_007123464.1">
    <property type="nucleotide sequence ID" value="NZ_AZDK01000038.1"/>
</dbReference>
<dbReference type="PATRIC" id="fig|525309.8.peg.1439"/>
<dbReference type="Pfam" id="PF00107">
    <property type="entry name" value="ADH_zinc_N"/>
    <property type="match status" value="1"/>
</dbReference>
<dbReference type="EMBL" id="ACLL01000055">
    <property type="protein sequence ID" value="EEW52897.1"/>
    <property type="molecule type" value="Genomic_DNA"/>
</dbReference>
<keyword evidence="7" id="KW-0007">Acetylation</keyword>
<dbReference type="InterPro" id="IPR014182">
    <property type="entry name" value="ADH_Zn_typ-1"/>
</dbReference>
<dbReference type="SUPFAM" id="SSF51735">
    <property type="entry name" value="NAD(P)-binding Rossmann-fold domains"/>
    <property type="match status" value="1"/>
</dbReference>
<dbReference type="Gene3D" id="3.40.50.720">
    <property type="entry name" value="NAD(P)-binding Rossmann-like Domain"/>
    <property type="match status" value="1"/>
</dbReference>